<dbReference type="InParanoid" id="F4W4I3"/>
<protein>
    <submittedName>
        <fullName evidence="2">Uncharacterized protein</fullName>
    </submittedName>
</protein>
<dbReference type="Proteomes" id="UP000007755">
    <property type="component" value="Unassembled WGS sequence"/>
</dbReference>
<feature type="compositionally biased region" description="Basic residues" evidence="1">
    <location>
        <begin position="53"/>
        <end position="73"/>
    </location>
</feature>
<sequence length="155" mass="17638">MRRTGLRFILCMQRKKEKEKDDRKERPRSAGLNGLRMLRFRGDAPRIDIRAFPRSRRRGKGGKVSRSIRKRERERKTEKDLRVSAPPLPFAPRHRGARRAPSSSPSPSPSRTSPLTTTTSGPYLTISAYANSFVGSSASSKNKGWLKGWSNFLNR</sequence>
<dbReference type="EMBL" id="GL887532">
    <property type="protein sequence ID" value="EGI70878.1"/>
    <property type="molecule type" value="Genomic_DNA"/>
</dbReference>
<accession>F4W4I3</accession>
<proteinExistence type="predicted"/>
<organism evidence="3">
    <name type="scientific">Acromyrmex echinatior</name>
    <name type="common">Panamanian leafcutter ant</name>
    <name type="synonym">Acromyrmex octospinosus echinatior</name>
    <dbReference type="NCBI Taxonomy" id="103372"/>
    <lineage>
        <taxon>Eukaryota</taxon>
        <taxon>Metazoa</taxon>
        <taxon>Ecdysozoa</taxon>
        <taxon>Arthropoda</taxon>
        <taxon>Hexapoda</taxon>
        <taxon>Insecta</taxon>
        <taxon>Pterygota</taxon>
        <taxon>Neoptera</taxon>
        <taxon>Endopterygota</taxon>
        <taxon>Hymenoptera</taxon>
        <taxon>Apocrita</taxon>
        <taxon>Aculeata</taxon>
        <taxon>Formicoidea</taxon>
        <taxon>Formicidae</taxon>
        <taxon>Myrmicinae</taxon>
        <taxon>Acromyrmex</taxon>
    </lineage>
</organism>
<evidence type="ECO:0000313" key="2">
    <source>
        <dbReference type="EMBL" id="EGI70878.1"/>
    </source>
</evidence>
<gene>
    <name evidence="2" type="ORF">G5I_00304</name>
</gene>
<dbReference type="AlphaFoldDB" id="F4W4I3"/>
<feature type="compositionally biased region" description="Low complexity" evidence="1">
    <location>
        <begin position="99"/>
        <end position="121"/>
    </location>
</feature>
<evidence type="ECO:0000256" key="1">
    <source>
        <dbReference type="SAM" id="MobiDB-lite"/>
    </source>
</evidence>
<reference evidence="2" key="1">
    <citation type="submission" date="2011-02" db="EMBL/GenBank/DDBJ databases">
        <title>The genome of the leaf-cutting ant Acromyrmex echinatior suggests key adaptations to social evolution and fungus farming.</title>
        <authorList>
            <person name="Nygaard S."/>
            <person name="Zhang G."/>
        </authorList>
    </citation>
    <scope>NUCLEOTIDE SEQUENCE</scope>
</reference>
<feature type="compositionally biased region" description="Basic and acidic residues" evidence="1">
    <location>
        <begin position="14"/>
        <end position="28"/>
    </location>
</feature>
<feature type="compositionally biased region" description="Basic and acidic residues" evidence="1">
    <location>
        <begin position="40"/>
        <end position="51"/>
    </location>
</feature>
<evidence type="ECO:0000313" key="3">
    <source>
        <dbReference type="Proteomes" id="UP000007755"/>
    </source>
</evidence>
<keyword evidence="3" id="KW-1185">Reference proteome</keyword>
<name>F4W4I3_ACREC</name>
<feature type="region of interest" description="Disordered" evidence="1">
    <location>
        <begin position="13"/>
        <end position="121"/>
    </location>
</feature>